<proteinExistence type="predicted"/>
<dbReference type="InterPro" id="IPR003646">
    <property type="entry name" value="SH3-like_bac-type"/>
</dbReference>
<organism evidence="3 4">
    <name type="scientific">Aquimarina litoralis</name>
    <dbReference type="NCBI Taxonomy" id="584605"/>
    <lineage>
        <taxon>Bacteria</taxon>
        <taxon>Pseudomonadati</taxon>
        <taxon>Bacteroidota</taxon>
        <taxon>Flavobacteriia</taxon>
        <taxon>Flavobacteriales</taxon>
        <taxon>Flavobacteriaceae</taxon>
        <taxon>Aquimarina</taxon>
    </lineage>
</organism>
<dbReference type="SMART" id="SM00287">
    <property type="entry name" value="SH3b"/>
    <property type="match status" value="1"/>
</dbReference>
<keyword evidence="4" id="KW-1185">Reference proteome</keyword>
<name>A0ABN1J0H9_9FLAO</name>
<feature type="region of interest" description="Disordered" evidence="1">
    <location>
        <begin position="151"/>
        <end position="188"/>
    </location>
</feature>
<reference evidence="4" key="1">
    <citation type="journal article" date="2019" name="Int. J. Syst. Evol. Microbiol.">
        <title>The Global Catalogue of Microorganisms (GCM) 10K type strain sequencing project: providing services to taxonomists for standard genome sequencing and annotation.</title>
        <authorList>
            <consortium name="The Broad Institute Genomics Platform"/>
            <consortium name="The Broad Institute Genome Sequencing Center for Infectious Disease"/>
            <person name="Wu L."/>
            <person name="Ma J."/>
        </authorList>
    </citation>
    <scope>NUCLEOTIDE SEQUENCE [LARGE SCALE GENOMIC DNA]</scope>
    <source>
        <strain evidence="4">JCM 15974</strain>
    </source>
</reference>
<gene>
    <name evidence="3" type="ORF">GCM10009430_30350</name>
</gene>
<evidence type="ECO:0000256" key="1">
    <source>
        <dbReference type="SAM" id="MobiDB-lite"/>
    </source>
</evidence>
<evidence type="ECO:0000313" key="3">
    <source>
        <dbReference type="EMBL" id="GAA0725149.1"/>
    </source>
</evidence>
<dbReference type="Gene3D" id="2.30.30.40">
    <property type="entry name" value="SH3 Domains"/>
    <property type="match status" value="1"/>
</dbReference>
<comment type="caution">
    <text evidence="3">The sequence shown here is derived from an EMBL/GenBank/DDBJ whole genome shotgun (WGS) entry which is preliminary data.</text>
</comment>
<evidence type="ECO:0000259" key="2">
    <source>
        <dbReference type="PROSITE" id="PS51781"/>
    </source>
</evidence>
<protein>
    <recommendedName>
        <fullName evidence="2">SH3b domain-containing protein</fullName>
    </recommendedName>
</protein>
<feature type="compositionally biased region" description="Polar residues" evidence="1">
    <location>
        <begin position="156"/>
        <end position="184"/>
    </location>
</feature>
<evidence type="ECO:0000313" key="4">
    <source>
        <dbReference type="Proteomes" id="UP001501758"/>
    </source>
</evidence>
<accession>A0ABN1J0H9</accession>
<sequence length="362" mass="39643">MSTAKLELRTGPGANFDIIAEIPQGTQVYVISSGYGDWSTVQHKNGNGFVLTKLLAEDNSIAEAERAAKAAEAKKRAAKLAAEEAIRKAEAAKIAAAEAARKAIAEAERLQRQAEADAAAAAAAAAAANQNKSAAERRRLAELAETQKALEEANKRTLNSSETAYNPIESKTASNGSNAGSNTRAVAASSKAVRENKFSSWERKTYKSGATPKSFNFKGEYDYKLDNYLKLQIGENTDVVVKLVKMGKTAKDDEVIRIVYVNSNQTQFIRNIPEGEYYCVVAYGKDWREDPNAPKGRGKGQFTKNQLYEKHQDILDFKTIKTDEGINVPSYTLSLDLGYQKNGYNNQVEDLDNIGVEEFGKY</sequence>
<dbReference type="EMBL" id="BAAAGE010000003">
    <property type="protein sequence ID" value="GAA0725149.1"/>
    <property type="molecule type" value="Genomic_DNA"/>
</dbReference>
<dbReference type="Pfam" id="PF08239">
    <property type="entry name" value="SH3_3"/>
    <property type="match status" value="1"/>
</dbReference>
<dbReference type="Proteomes" id="UP001501758">
    <property type="component" value="Unassembled WGS sequence"/>
</dbReference>
<dbReference type="PROSITE" id="PS51781">
    <property type="entry name" value="SH3B"/>
    <property type="match status" value="1"/>
</dbReference>
<feature type="domain" description="SH3b" evidence="2">
    <location>
        <begin position="1"/>
        <end position="59"/>
    </location>
</feature>